<dbReference type="PANTHER" id="PTHR35756">
    <property type="entry name" value="OS05G0337400 PROTEIN"/>
    <property type="match status" value="1"/>
</dbReference>
<dbReference type="PANTHER" id="PTHR35756:SF1">
    <property type="entry name" value="OS05G0337400 PROTEIN"/>
    <property type="match status" value="1"/>
</dbReference>
<reference evidence="2" key="1">
    <citation type="submission" date="2018-11" db="EMBL/GenBank/DDBJ databases">
        <authorList>
            <consortium name="Genoscope - CEA"/>
            <person name="William W."/>
        </authorList>
    </citation>
    <scope>NUCLEOTIDE SEQUENCE</scope>
</reference>
<dbReference type="Pfam" id="PF02704">
    <property type="entry name" value="GASA"/>
    <property type="match status" value="1"/>
</dbReference>
<feature type="region of interest" description="Disordered" evidence="1">
    <location>
        <begin position="233"/>
        <end position="423"/>
    </location>
</feature>
<sequence>MASIAASPSFHSLSTFKSPNLSSTHLLPLSKNLTFRTRPIGNSRVCSFSAFTKQSRLGLMKLSCLGEGGGEDGVAIADEEQQQQQQQETVSIPVSPSDMLTMFFQADGTLNEAAIPNVTKALQDIDGVSNLKVQVSEGVAVVELSKQTTVQATGVASSLVETIQGAGFKLQTLNLSFEDEDENFYLLHKRPLLFNMRLHHFLTSHRMALSLLLVFTFLQVFTNVVSAASKEESNALVSLPTSPTSPAIKPPSPSYKPPSFPTTPIKPPTITPPVKPPTTPVPPTSPPTYKPPTVKPPTTTPVKPPPVQPPYKPPTPPVKPPTLSPVKPPPAYKPPTPTVKPPTTPSVQPPMYKPPTPPVKPPTIPPVKPPTAPVKPTPIPPYKAPPVKPTPPPPAKPPVNPIPSPPVNAPPVKPPSKPPTPPPVRPRINCVSLCGTRCGQHSRKNVCMRACVTCCYRCKCVPPGTYGNKEKCGACYVNMKTRGGRPKCP</sequence>
<accession>A0A3P6A2H1</accession>
<dbReference type="InterPro" id="IPR036163">
    <property type="entry name" value="HMA_dom_sf"/>
</dbReference>
<organism evidence="2">
    <name type="scientific">Brassica oleracea</name>
    <name type="common">Wild cabbage</name>
    <dbReference type="NCBI Taxonomy" id="3712"/>
    <lineage>
        <taxon>Eukaryota</taxon>
        <taxon>Viridiplantae</taxon>
        <taxon>Streptophyta</taxon>
        <taxon>Embryophyta</taxon>
        <taxon>Tracheophyta</taxon>
        <taxon>Spermatophyta</taxon>
        <taxon>Magnoliopsida</taxon>
        <taxon>eudicotyledons</taxon>
        <taxon>Gunneridae</taxon>
        <taxon>Pentapetalae</taxon>
        <taxon>rosids</taxon>
        <taxon>malvids</taxon>
        <taxon>Brassicales</taxon>
        <taxon>Brassicaceae</taxon>
        <taxon>Brassiceae</taxon>
        <taxon>Brassica</taxon>
    </lineage>
</organism>
<evidence type="ECO:0000256" key="1">
    <source>
        <dbReference type="SAM" id="MobiDB-lite"/>
    </source>
</evidence>
<protein>
    <submittedName>
        <fullName evidence="2">Uncharacterized protein</fullName>
    </submittedName>
</protein>
<dbReference type="GO" id="GO:0009507">
    <property type="term" value="C:chloroplast"/>
    <property type="evidence" value="ECO:0007669"/>
    <property type="project" value="TreeGrafter"/>
</dbReference>
<gene>
    <name evidence="2" type="ORF">BOLC3T13283H</name>
</gene>
<proteinExistence type="predicted"/>
<evidence type="ECO:0000313" key="2">
    <source>
        <dbReference type="EMBL" id="VDC86307.1"/>
    </source>
</evidence>
<feature type="compositionally biased region" description="Pro residues" evidence="1">
    <location>
        <begin position="248"/>
        <end position="423"/>
    </location>
</feature>
<feature type="compositionally biased region" description="Polar residues" evidence="1">
    <location>
        <begin position="235"/>
        <end position="244"/>
    </location>
</feature>
<dbReference type="InterPro" id="IPR003854">
    <property type="entry name" value="GASA"/>
</dbReference>
<dbReference type="SUPFAM" id="SSF55008">
    <property type="entry name" value="HMA, heavy metal-associated domain"/>
    <property type="match status" value="1"/>
</dbReference>
<dbReference type="EMBL" id="LR031872">
    <property type="protein sequence ID" value="VDC86307.1"/>
    <property type="molecule type" value="Genomic_DNA"/>
</dbReference>
<dbReference type="GO" id="GO:0046872">
    <property type="term" value="F:metal ion binding"/>
    <property type="evidence" value="ECO:0007669"/>
    <property type="project" value="InterPro"/>
</dbReference>
<dbReference type="PRINTS" id="PR01217">
    <property type="entry name" value="PRICHEXTENSN"/>
</dbReference>
<dbReference type="Gene3D" id="3.30.70.100">
    <property type="match status" value="1"/>
</dbReference>
<name>A0A3P6A2H1_BRAOL</name>
<dbReference type="AlphaFoldDB" id="A0A3P6A2H1"/>
<dbReference type="CDD" id="cd00371">
    <property type="entry name" value="HMA"/>
    <property type="match status" value="1"/>
</dbReference>
<dbReference type="InterPro" id="IPR006121">
    <property type="entry name" value="HMA_dom"/>
</dbReference>